<gene>
    <name evidence="2" type="ORF">G2W53_016904</name>
</gene>
<comment type="caution">
    <text evidence="2">The sequence shown here is derived from an EMBL/GenBank/DDBJ whole genome shotgun (WGS) entry which is preliminary data.</text>
</comment>
<dbReference type="EMBL" id="JAAIUW010000006">
    <property type="protein sequence ID" value="KAF7825740.1"/>
    <property type="molecule type" value="Genomic_DNA"/>
</dbReference>
<dbReference type="Proteomes" id="UP000634136">
    <property type="component" value="Unassembled WGS sequence"/>
</dbReference>
<evidence type="ECO:0000256" key="1">
    <source>
        <dbReference type="SAM" id="MobiDB-lite"/>
    </source>
</evidence>
<protein>
    <submittedName>
        <fullName evidence="2">Uncharacterized protein</fullName>
    </submittedName>
</protein>
<dbReference type="AlphaFoldDB" id="A0A834WJP0"/>
<evidence type="ECO:0000313" key="3">
    <source>
        <dbReference type="Proteomes" id="UP000634136"/>
    </source>
</evidence>
<proteinExistence type="predicted"/>
<keyword evidence="3" id="KW-1185">Reference proteome</keyword>
<reference evidence="2" key="1">
    <citation type="submission" date="2020-09" db="EMBL/GenBank/DDBJ databases">
        <title>Genome-Enabled Discovery of Anthraquinone Biosynthesis in Senna tora.</title>
        <authorList>
            <person name="Kang S.-H."/>
            <person name="Pandey R.P."/>
            <person name="Lee C.-M."/>
            <person name="Sim J.-S."/>
            <person name="Jeong J.-T."/>
            <person name="Choi B.-S."/>
            <person name="Jung M."/>
            <person name="Ginzburg D."/>
            <person name="Zhao K."/>
            <person name="Won S.Y."/>
            <person name="Oh T.-J."/>
            <person name="Yu Y."/>
            <person name="Kim N.-H."/>
            <person name="Lee O.R."/>
            <person name="Lee T.-H."/>
            <person name="Bashyal P."/>
            <person name="Kim T.-S."/>
            <person name="Lee W.-H."/>
            <person name="Kawkins C."/>
            <person name="Kim C.-K."/>
            <person name="Kim J.S."/>
            <person name="Ahn B.O."/>
            <person name="Rhee S.Y."/>
            <person name="Sohng J.K."/>
        </authorList>
    </citation>
    <scope>NUCLEOTIDE SEQUENCE</scope>
    <source>
        <tissue evidence="2">Leaf</tissue>
    </source>
</reference>
<name>A0A834WJP0_9FABA</name>
<feature type="region of interest" description="Disordered" evidence="1">
    <location>
        <begin position="1"/>
        <end position="42"/>
    </location>
</feature>
<sequence>MESKRDPNSVSTSTPSLKAKMTVNESPSTTTSRIRRSLANSKAARTTTYLFLG</sequence>
<accession>A0A834WJP0</accession>
<evidence type="ECO:0000313" key="2">
    <source>
        <dbReference type="EMBL" id="KAF7825740.1"/>
    </source>
</evidence>
<organism evidence="2 3">
    <name type="scientific">Senna tora</name>
    <dbReference type="NCBI Taxonomy" id="362788"/>
    <lineage>
        <taxon>Eukaryota</taxon>
        <taxon>Viridiplantae</taxon>
        <taxon>Streptophyta</taxon>
        <taxon>Embryophyta</taxon>
        <taxon>Tracheophyta</taxon>
        <taxon>Spermatophyta</taxon>
        <taxon>Magnoliopsida</taxon>
        <taxon>eudicotyledons</taxon>
        <taxon>Gunneridae</taxon>
        <taxon>Pentapetalae</taxon>
        <taxon>rosids</taxon>
        <taxon>fabids</taxon>
        <taxon>Fabales</taxon>
        <taxon>Fabaceae</taxon>
        <taxon>Caesalpinioideae</taxon>
        <taxon>Cassia clade</taxon>
        <taxon>Senna</taxon>
    </lineage>
</organism>